<evidence type="ECO:0000313" key="9">
    <source>
        <dbReference type="EMBL" id="GGL31991.1"/>
    </source>
</evidence>
<keyword evidence="1" id="KW-0805">Transcription regulation</keyword>
<dbReference type="NCBIfam" id="TIGR02937">
    <property type="entry name" value="sigma70-ECF"/>
    <property type="match status" value="1"/>
</dbReference>
<feature type="compositionally biased region" description="Polar residues" evidence="5">
    <location>
        <begin position="184"/>
        <end position="199"/>
    </location>
</feature>
<dbReference type="InterPro" id="IPR014322">
    <property type="entry name" value="RNA_pol_sigma-B/F/G"/>
</dbReference>
<comment type="caution">
    <text evidence="9">The sequence shown here is derived from an EMBL/GenBank/DDBJ whole genome shotgun (WGS) entry which is preliminary data.</text>
</comment>
<evidence type="ECO:0000313" key="10">
    <source>
        <dbReference type="Proteomes" id="UP000638263"/>
    </source>
</evidence>
<evidence type="ECO:0000256" key="2">
    <source>
        <dbReference type="ARBA" id="ARBA00023082"/>
    </source>
</evidence>
<dbReference type="RefSeq" id="WP_058856355.1">
    <property type="nucleotide sequence ID" value="NZ_BMMH01000013.1"/>
</dbReference>
<feature type="domain" description="RNA polymerase sigma-70 region 3" evidence="6">
    <location>
        <begin position="138"/>
        <end position="191"/>
    </location>
</feature>
<gene>
    <name evidence="9" type="primary">sigB</name>
    <name evidence="9" type="ORF">GCM10011588_53480</name>
</gene>
<evidence type="ECO:0000256" key="3">
    <source>
        <dbReference type="ARBA" id="ARBA00023125"/>
    </source>
</evidence>
<dbReference type="SUPFAM" id="SSF88659">
    <property type="entry name" value="Sigma3 and sigma4 domains of RNA polymerase sigma factors"/>
    <property type="match status" value="2"/>
</dbReference>
<dbReference type="Pfam" id="PF04545">
    <property type="entry name" value="Sigma70_r4"/>
    <property type="match status" value="1"/>
</dbReference>
<reference evidence="9" key="2">
    <citation type="submission" date="2020-09" db="EMBL/GenBank/DDBJ databases">
        <authorList>
            <person name="Sun Q."/>
            <person name="Zhou Y."/>
        </authorList>
    </citation>
    <scope>NUCLEOTIDE SEQUENCE</scope>
    <source>
        <strain evidence="9">CGMCC 4.3508</strain>
    </source>
</reference>
<keyword evidence="2" id="KW-0731">Sigma factor</keyword>
<dbReference type="SUPFAM" id="SSF88946">
    <property type="entry name" value="Sigma2 domain of RNA polymerase sigma factors"/>
    <property type="match status" value="1"/>
</dbReference>
<sequence length="273" mass="30420">MTTVAAYDSPTTARRASRGTDSYDGIEPLLEQLATMDADNPGRPALREEVMRRCLPLADHIARRFTGRGENYEDLHQIASLGLVLAVDRYDATRGSSFVAYAVPTIMGEVRRHFRDHTWAVRVPRRIKETQLALGPTIERLGQQLGRTPTALDIAVEMNLDLNEVTQALLAGNAYRTDSLDASAEQNDSSGISAKSTDTLGDDDPSYEVTENALTIAPLLQELPARDQRVLHMRFFENRTQAQIATELNVSQMQISRILTRTLATLRERALRD</sequence>
<dbReference type="InterPro" id="IPR007630">
    <property type="entry name" value="RNA_pol_sigma70_r4"/>
</dbReference>
<dbReference type="InterPro" id="IPR000943">
    <property type="entry name" value="RNA_pol_sigma70"/>
</dbReference>
<organism evidence="9 10">
    <name type="scientific">Nocardia jinanensis</name>
    <dbReference type="NCBI Taxonomy" id="382504"/>
    <lineage>
        <taxon>Bacteria</taxon>
        <taxon>Bacillati</taxon>
        <taxon>Actinomycetota</taxon>
        <taxon>Actinomycetes</taxon>
        <taxon>Mycobacteriales</taxon>
        <taxon>Nocardiaceae</taxon>
        <taxon>Nocardia</taxon>
    </lineage>
</organism>
<dbReference type="Gene3D" id="1.20.120.1810">
    <property type="match status" value="1"/>
</dbReference>
<dbReference type="InterPro" id="IPR007624">
    <property type="entry name" value="RNA_pol_sigma70_r3"/>
</dbReference>
<dbReference type="PANTHER" id="PTHR30385:SF4">
    <property type="entry name" value="RNA POLYMERASE SIGMA-E FACTOR"/>
    <property type="match status" value="1"/>
</dbReference>
<dbReference type="GO" id="GO:0006352">
    <property type="term" value="P:DNA-templated transcription initiation"/>
    <property type="evidence" value="ECO:0007669"/>
    <property type="project" value="InterPro"/>
</dbReference>
<dbReference type="GO" id="GO:0016987">
    <property type="term" value="F:sigma factor activity"/>
    <property type="evidence" value="ECO:0007669"/>
    <property type="project" value="UniProtKB-KW"/>
</dbReference>
<dbReference type="Proteomes" id="UP000638263">
    <property type="component" value="Unassembled WGS sequence"/>
</dbReference>
<protein>
    <submittedName>
        <fullName evidence="9">RNA polymerase sigma factor</fullName>
    </submittedName>
</protein>
<name>A0A917RUM3_9NOCA</name>
<dbReference type="Gene3D" id="1.20.140.160">
    <property type="match status" value="1"/>
</dbReference>
<dbReference type="CDD" id="cd06171">
    <property type="entry name" value="Sigma70_r4"/>
    <property type="match status" value="1"/>
</dbReference>
<dbReference type="Pfam" id="PF04539">
    <property type="entry name" value="Sigma70_r3"/>
    <property type="match status" value="1"/>
</dbReference>
<dbReference type="InterPro" id="IPR014284">
    <property type="entry name" value="RNA_pol_sigma-70_dom"/>
</dbReference>
<dbReference type="AlphaFoldDB" id="A0A917RUM3"/>
<dbReference type="Pfam" id="PF04542">
    <property type="entry name" value="Sigma70_r2"/>
    <property type="match status" value="1"/>
</dbReference>
<evidence type="ECO:0000259" key="6">
    <source>
        <dbReference type="Pfam" id="PF04539"/>
    </source>
</evidence>
<feature type="region of interest" description="Disordered" evidence="5">
    <location>
        <begin position="1"/>
        <end position="22"/>
    </location>
</feature>
<feature type="compositionally biased region" description="Polar residues" evidence="5">
    <location>
        <begin position="1"/>
        <end position="14"/>
    </location>
</feature>
<dbReference type="GO" id="GO:0003677">
    <property type="term" value="F:DNA binding"/>
    <property type="evidence" value="ECO:0007669"/>
    <property type="project" value="UniProtKB-KW"/>
</dbReference>
<dbReference type="InterPro" id="IPR013325">
    <property type="entry name" value="RNA_pol_sigma_r2"/>
</dbReference>
<keyword evidence="10" id="KW-1185">Reference proteome</keyword>
<feature type="domain" description="RNA polymerase sigma-70 region 4" evidence="8">
    <location>
        <begin position="219"/>
        <end position="268"/>
    </location>
</feature>
<keyword evidence="3" id="KW-0238">DNA-binding</keyword>
<dbReference type="InterPro" id="IPR007627">
    <property type="entry name" value="RNA_pol_sigma70_r2"/>
</dbReference>
<feature type="region of interest" description="Disordered" evidence="5">
    <location>
        <begin position="181"/>
        <end position="206"/>
    </location>
</feature>
<reference evidence="9" key="1">
    <citation type="journal article" date="2014" name="Int. J. Syst. Evol. Microbiol.">
        <title>Complete genome sequence of Corynebacterium casei LMG S-19264T (=DSM 44701T), isolated from a smear-ripened cheese.</title>
        <authorList>
            <consortium name="US DOE Joint Genome Institute (JGI-PGF)"/>
            <person name="Walter F."/>
            <person name="Albersmeier A."/>
            <person name="Kalinowski J."/>
            <person name="Ruckert C."/>
        </authorList>
    </citation>
    <scope>NUCLEOTIDE SEQUENCE</scope>
    <source>
        <strain evidence="9">CGMCC 4.3508</strain>
    </source>
</reference>
<evidence type="ECO:0000256" key="1">
    <source>
        <dbReference type="ARBA" id="ARBA00023015"/>
    </source>
</evidence>
<evidence type="ECO:0000256" key="5">
    <source>
        <dbReference type="SAM" id="MobiDB-lite"/>
    </source>
</evidence>
<evidence type="ECO:0000259" key="7">
    <source>
        <dbReference type="Pfam" id="PF04542"/>
    </source>
</evidence>
<evidence type="ECO:0000259" key="8">
    <source>
        <dbReference type="Pfam" id="PF04545"/>
    </source>
</evidence>
<dbReference type="InterPro" id="IPR013324">
    <property type="entry name" value="RNA_pol_sigma_r3/r4-like"/>
</dbReference>
<feature type="domain" description="RNA polymerase sigma-70 region 2" evidence="7">
    <location>
        <begin position="51"/>
        <end position="119"/>
    </location>
</feature>
<dbReference type="EMBL" id="BMMH01000013">
    <property type="protein sequence ID" value="GGL31991.1"/>
    <property type="molecule type" value="Genomic_DNA"/>
</dbReference>
<keyword evidence="4" id="KW-0804">Transcription</keyword>
<evidence type="ECO:0000256" key="4">
    <source>
        <dbReference type="ARBA" id="ARBA00023163"/>
    </source>
</evidence>
<accession>A0A917RUM3</accession>
<dbReference type="PRINTS" id="PR00046">
    <property type="entry name" value="SIGMA70FCT"/>
</dbReference>
<dbReference type="PANTHER" id="PTHR30385">
    <property type="entry name" value="SIGMA FACTOR F FLAGELLAR"/>
    <property type="match status" value="1"/>
</dbReference>
<proteinExistence type="predicted"/>
<dbReference type="NCBIfam" id="TIGR02980">
    <property type="entry name" value="SigBFG"/>
    <property type="match status" value="1"/>
</dbReference>